<keyword evidence="11" id="KW-1185">Reference proteome</keyword>
<organism evidence="10 11">
    <name type="scientific">Meganyctiphanes norvegica</name>
    <name type="common">Northern krill</name>
    <name type="synonym">Thysanopoda norvegica</name>
    <dbReference type="NCBI Taxonomy" id="48144"/>
    <lineage>
        <taxon>Eukaryota</taxon>
        <taxon>Metazoa</taxon>
        <taxon>Ecdysozoa</taxon>
        <taxon>Arthropoda</taxon>
        <taxon>Crustacea</taxon>
        <taxon>Multicrustacea</taxon>
        <taxon>Malacostraca</taxon>
        <taxon>Eumalacostraca</taxon>
        <taxon>Eucarida</taxon>
        <taxon>Euphausiacea</taxon>
        <taxon>Euphausiidae</taxon>
        <taxon>Meganyctiphanes</taxon>
    </lineage>
</organism>
<evidence type="ECO:0000256" key="9">
    <source>
        <dbReference type="SAM" id="MobiDB-lite"/>
    </source>
</evidence>
<dbReference type="GO" id="GO:0006357">
    <property type="term" value="P:regulation of transcription by RNA polymerase II"/>
    <property type="evidence" value="ECO:0007669"/>
    <property type="project" value="InterPro"/>
</dbReference>
<evidence type="ECO:0000256" key="7">
    <source>
        <dbReference type="ARBA" id="ARBA00023242"/>
    </source>
</evidence>
<reference evidence="10 11" key="1">
    <citation type="submission" date="2024-05" db="EMBL/GenBank/DDBJ databases">
        <authorList>
            <person name="Wallberg A."/>
        </authorList>
    </citation>
    <scope>NUCLEOTIDE SEQUENCE [LARGE SCALE GENOMIC DNA]</scope>
</reference>
<comment type="subcellular location">
    <subcellularLocation>
        <location evidence="1 8">Nucleus</location>
    </subcellularLocation>
</comment>
<dbReference type="PANTHER" id="PTHR13074:SF9">
    <property type="entry name" value="MEDIATOR OF RNA POLYMERASE II TRANSCRIPTION SUBUNIT 8"/>
    <property type="match status" value="1"/>
</dbReference>
<dbReference type="GO" id="GO:0070847">
    <property type="term" value="C:core mediator complex"/>
    <property type="evidence" value="ECO:0007669"/>
    <property type="project" value="TreeGrafter"/>
</dbReference>
<feature type="region of interest" description="Disordered" evidence="9">
    <location>
        <begin position="192"/>
        <end position="243"/>
    </location>
</feature>
<name>A0AAV2S6T5_MEGNR</name>
<accession>A0AAV2S6T5</accession>
<evidence type="ECO:0000256" key="4">
    <source>
        <dbReference type="ARBA" id="ARBA00023015"/>
    </source>
</evidence>
<evidence type="ECO:0000256" key="8">
    <source>
        <dbReference type="RuleBase" id="RU364144"/>
    </source>
</evidence>
<dbReference type="Gene3D" id="1.20.58.1710">
    <property type="match status" value="1"/>
</dbReference>
<evidence type="ECO:0000256" key="1">
    <source>
        <dbReference type="ARBA" id="ARBA00004123"/>
    </source>
</evidence>
<dbReference type="InterPro" id="IPR019364">
    <property type="entry name" value="Mediatior_Med8_fun/met"/>
</dbReference>
<dbReference type="PANTHER" id="PTHR13074">
    <property type="entry name" value="MEDIATOR OF RNA POLYMERASE II TRANSCRIPTION SUBUNIT 8"/>
    <property type="match status" value="1"/>
</dbReference>
<comment type="similarity">
    <text evidence="2 8">Belongs to the Mediator complex subunit 8 family.</text>
</comment>
<keyword evidence="6 8" id="KW-0804">Transcription</keyword>
<dbReference type="GO" id="GO:0000978">
    <property type="term" value="F:RNA polymerase II cis-regulatory region sequence-specific DNA binding"/>
    <property type="evidence" value="ECO:0007669"/>
    <property type="project" value="TreeGrafter"/>
</dbReference>
<evidence type="ECO:0000313" key="10">
    <source>
        <dbReference type="EMBL" id="CAL4169467.1"/>
    </source>
</evidence>
<dbReference type="AlphaFoldDB" id="A0AAV2S6T5"/>
<feature type="compositionally biased region" description="Low complexity" evidence="9">
    <location>
        <begin position="210"/>
        <end position="220"/>
    </location>
</feature>
<evidence type="ECO:0000256" key="6">
    <source>
        <dbReference type="ARBA" id="ARBA00023163"/>
    </source>
</evidence>
<dbReference type="Pfam" id="PF10232">
    <property type="entry name" value="Med8"/>
    <property type="match status" value="1"/>
</dbReference>
<evidence type="ECO:0000313" key="11">
    <source>
        <dbReference type="Proteomes" id="UP001497623"/>
    </source>
</evidence>
<evidence type="ECO:0000256" key="2">
    <source>
        <dbReference type="ARBA" id="ARBA00005716"/>
    </source>
</evidence>
<keyword evidence="5 8" id="KW-0010">Activator</keyword>
<keyword evidence="7 8" id="KW-0539">Nucleus</keyword>
<dbReference type="EMBL" id="CAXKWB010050227">
    <property type="protein sequence ID" value="CAL4169467.1"/>
    <property type="molecule type" value="Genomic_DNA"/>
</dbReference>
<proteinExistence type="inferred from homology"/>
<dbReference type="Proteomes" id="UP001497623">
    <property type="component" value="Unassembled WGS sequence"/>
</dbReference>
<dbReference type="GO" id="GO:0016592">
    <property type="term" value="C:mediator complex"/>
    <property type="evidence" value="ECO:0007669"/>
    <property type="project" value="InterPro"/>
</dbReference>
<comment type="subunit">
    <text evidence="3 8">Component of the Mediator complex.</text>
</comment>
<comment type="caution">
    <text evidence="10">The sequence shown here is derived from an EMBL/GenBank/DDBJ whole genome shotgun (WGS) entry which is preliminary data.</text>
</comment>
<sequence length="243" mass="26890">MQGPSERHVDAVLDVMSQRVSDIKNSLEAMVHKLERESHLVDWPSYLDSYSVISAQIYTLLKLLRNDKTPILRNYQTLPLQLSAEPDDQLLKATDGRVPSFSHDFVPNALRTKPDPEIEAKQVTLETRMTQINSDTAMKQINNHNKVVKNVIDLLSQAKENWDSDAISRTSQPQTSSINETHQLVVALGTGRGIKNAPGRTAQPGPSPTLPTQQPQQMSPAGKAPSGIKTNIKSAGQMHPYGR</sequence>
<evidence type="ECO:0000256" key="5">
    <source>
        <dbReference type="ARBA" id="ARBA00023159"/>
    </source>
</evidence>
<protein>
    <recommendedName>
        <fullName evidence="8">Mediator of RNA polymerase II transcription subunit 8</fullName>
    </recommendedName>
    <alternativeName>
        <fullName evidence="8">Mediator complex subunit 8</fullName>
    </alternativeName>
</protein>
<comment type="function">
    <text evidence="8">Component of the Mediator complex, a coactivator involved in the regulated transcription of nearly all RNA polymerase II-dependent genes. Mediator functions as a bridge to convey information from gene-specific regulatory proteins to the basal RNA polymerase II transcription machinery. Mediator is recruited to promoters by direct interactions with regulatory proteins and serves as a scaffold for the assembly of a functional preinitiation complex with RNA polymerase II and the general transcription factors.</text>
</comment>
<dbReference type="GO" id="GO:0003712">
    <property type="term" value="F:transcription coregulator activity"/>
    <property type="evidence" value="ECO:0007669"/>
    <property type="project" value="InterPro"/>
</dbReference>
<evidence type="ECO:0000256" key="3">
    <source>
        <dbReference type="ARBA" id="ARBA00011837"/>
    </source>
</evidence>
<keyword evidence="4 8" id="KW-0805">Transcription regulation</keyword>
<gene>
    <name evidence="8" type="primary">MED8</name>
    <name evidence="10" type="ORF">MNOR_LOCUS33890</name>
</gene>